<name>A0A8K0G602_IGNLU</name>
<evidence type="ECO:0000256" key="8">
    <source>
        <dbReference type="ARBA" id="ARBA00022842"/>
    </source>
</evidence>
<dbReference type="Gene3D" id="3.30.310.50">
    <property type="entry name" value="Alpha-D-phosphohexomutase, C-terminal domain"/>
    <property type="match status" value="1"/>
</dbReference>
<dbReference type="Pfam" id="PF02879">
    <property type="entry name" value="PGM_PMM_II"/>
    <property type="match status" value="1"/>
</dbReference>
<dbReference type="InterPro" id="IPR005845">
    <property type="entry name" value="A-D-PHexomutase_a/b/a-II"/>
</dbReference>
<accession>A0A8K0G602</accession>
<feature type="domain" description="Alpha-D-phosphohexomutase alpha/beta/alpha" evidence="14">
    <location>
        <begin position="192"/>
        <end position="302"/>
    </location>
</feature>
<comment type="similarity">
    <text evidence="3">Belongs to the phosphohexose mutase family.</text>
</comment>
<comment type="catalytic activity">
    <reaction evidence="11">
        <text>alpha-D-glucose 1,6-bisphosphate + L-seryl-[protein] = O-phospho-L-seryl-[protein] + alpha-D-glucose 6-phosphate</text>
        <dbReference type="Rhea" id="RHEA:68752"/>
        <dbReference type="Rhea" id="RHEA-COMP:9863"/>
        <dbReference type="Rhea" id="RHEA-COMP:11604"/>
        <dbReference type="ChEBI" id="CHEBI:29999"/>
        <dbReference type="ChEBI" id="CHEBI:58225"/>
        <dbReference type="ChEBI" id="CHEBI:58392"/>
        <dbReference type="ChEBI" id="CHEBI:83421"/>
    </reaction>
</comment>
<keyword evidence="10" id="KW-0119">Carbohydrate metabolism</keyword>
<dbReference type="GO" id="GO:0004614">
    <property type="term" value="F:phosphoglucomutase activity"/>
    <property type="evidence" value="ECO:0007669"/>
    <property type="project" value="UniProtKB-EC"/>
</dbReference>
<dbReference type="InterPro" id="IPR036900">
    <property type="entry name" value="A-D-PHexomutase_C_sf"/>
</dbReference>
<evidence type="ECO:0000313" key="16">
    <source>
        <dbReference type="EMBL" id="KAF2892920.1"/>
    </source>
</evidence>
<comment type="catalytic activity">
    <reaction evidence="1">
        <text>alpha-D-glucose 1-phosphate = alpha-D-glucose 6-phosphate</text>
        <dbReference type="Rhea" id="RHEA:23536"/>
        <dbReference type="ChEBI" id="CHEBI:58225"/>
        <dbReference type="ChEBI" id="CHEBI:58601"/>
        <dbReference type="EC" id="5.4.2.2"/>
    </reaction>
</comment>
<dbReference type="PANTHER" id="PTHR22573">
    <property type="entry name" value="PHOSPHOHEXOMUTASE FAMILY MEMBER"/>
    <property type="match status" value="1"/>
</dbReference>
<keyword evidence="17" id="KW-1185">Reference proteome</keyword>
<dbReference type="GO" id="GO:0006006">
    <property type="term" value="P:glucose metabolic process"/>
    <property type="evidence" value="ECO:0007669"/>
    <property type="project" value="UniProtKB-KW"/>
</dbReference>
<dbReference type="Pfam" id="PF02878">
    <property type="entry name" value="PGM_PMM_I"/>
    <property type="match status" value="1"/>
</dbReference>
<keyword evidence="5" id="KW-0313">Glucose metabolism</keyword>
<dbReference type="PRINTS" id="PR00509">
    <property type="entry name" value="PGMPMM"/>
</dbReference>
<dbReference type="GO" id="GO:0005829">
    <property type="term" value="C:cytosol"/>
    <property type="evidence" value="ECO:0007669"/>
    <property type="project" value="TreeGrafter"/>
</dbReference>
<gene>
    <name evidence="16" type="ORF">ILUMI_13256</name>
</gene>
<dbReference type="SUPFAM" id="SSF55957">
    <property type="entry name" value="Phosphoglucomutase, C-terminal domain"/>
    <property type="match status" value="1"/>
</dbReference>
<evidence type="ECO:0000256" key="1">
    <source>
        <dbReference type="ARBA" id="ARBA00000443"/>
    </source>
</evidence>
<keyword evidence="6" id="KW-0597">Phosphoprotein</keyword>
<feature type="domain" description="Alpha-D-phosphohexomutase alpha/beta/alpha" evidence="15">
    <location>
        <begin position="311"/>
        <end position="421"/>
    </location>
</feature>
<dbReference type="Pfam" id="PF02880">
    <property type="entry name" value="PGM_PMM_III"/>
    <property type="match status" value="1"/>
</dbReference>
<dbReference type="NCBIfam" id="NF005737">
    <property type="entry name" value="PRK07564.1-1"/>
    <property type="match status" value="1"/>
</dbReference>
<dbReference type="Gene3D" id="3.40.120.10">
    <property type="entry name" value="Alpha-D-Glucose-1,6-Bisphosphate, subunit A, domain 3"/>
    <property type="match status" value="3"/>
</dbReference>
<dbReference type="GO" id="GO:0000287">
    <property type="term" value="F:magnesium ion binding"/>
    <property type="evidence" value="ECO:0007669"/>
    <property type="project" value="InterPro"/>
</dbReference>
<evidence type="ECO:0000256" key="9">
    <source>
        <dbReference type="ARBA" id="ARBA00023235"/>
    </source>
</evidence>
<dbReference type="PROSITE" id="PS00710">
    <property type="entry name" value="PGM_PMM"/>
    <property type="match status" value="1"/>
</dbReference>
<reference evidence="16" key="1">
    <citation type="submission" date="2019-08" db="EMBL/GenBank/DDBJ databases">
        <title>The genome of the North American firefly Photinus pyralis.</title>
        <authorList>
            <consortium name="Photinus pyralis genome working group"/>
            <person name="Fallon T.R."/>
            <person name="Sander Lower S.E."/>
            <person name="Weng J.-K."/>
        </authorList>
    </citation>
    <scope>NUCLEOTIDE SEQUENCE</scope>
    <source>
        <strain evidence="16">TRF0915ILg1</strain>
        <tissue evidence="16">Whole body</tissue>
    </source>
</reference>
<dbReference type="PANTHER" id="PTHR22573:SF2">
    <property type="entry name" value="PHOSPHOGLUCOMUTASE"/>
    <property type="match status" value="1"/>
</dbReference>
<dbReference type="Proteomes" id="UP000801492">
    <property type="component" value="Unassembled WGS sequence"/>
</dbReference>
<dbReference type="InterPro" id="IPR016055">
    <property type="entry name" value="A-D-PHexomutase_a/b/a-I/II/III"/>
</dbReference>
<protein>
    <recommendedName>
        <fullName evidence="4">phosphoglucomutase (alpha-D-glucose-1,6-bisphosphate-dependent)</fullName>
        <ecNumber evidence="4">5.4.2.2</ecNumber>
    </recommendedName>
</protein>
<evidence type="ECO:0000256" key="11">
    <source>
        <dbReference type="ARBA" id="ARBA00049318"/>
    </source>
</evidence>
<dbReference type="FunFam" id="3.40.120.10:FF:000005">
    <property type="entry name" value="Phosphoglucomutase 5"/>
    <property type="match status" value="1"/>
</dbReference>
<dbReference type="InterPro" id="IPR045244">
    <property type="entry name" value="PGM"/>
</dbReference>
<proteinExistence type="inferred from homology"/>
<dbReference type="SUPFAM" id="SSF53738">
    <property type="entry name" value="Phosphoglucomutase, first 3 domains"/>
    <property type="match status" value="3"/>
</dbReference>
<dbReference type="InterPro" id="IPR005844">
    <property type="entry name" value="A-D-PHexomutase_a/b/a-I"/>
</dbReference>
<evidence type="ECO:0000256" key="4">
    <source>
        <dbReference type="ARBA" id="ARBA00012728"/>
    </source>
</evidence>
<dbReference type="AlphaFoldDB" id="A0A8K0G602"/>
<evidence type="ECO:0000313" key="17">
    <source>
        <dbReference type="Proteomes" id="UP000801492"/>
    </source>
</evidence>
<dbReference type="OrthoDB" id="2291at2759"/>
<feature type="domain" description="Alpha-D-phosphohexomutase alpha/beta/alpha" evidence="13">
    <location>
        <begin position="16"/>
        <end position="156"/>
    </location>
</feature>
<dbReference type="InterPro" id="IPR016066">
    <property type="entry name" value="A-D-PHexomutase_CS"/>
</dbReference>
<evidence type="ECO:0000259" key="15">
    <source>
        <dbReference type="Pfam" id="PF02880"/>
    </source>
</evidence>
<evidence type="ECO:0000256" key="10">
    <source>
        <dbReference type="ARBA" id="ARBA00023277"/>
    </source>
</evidence>
<comment type="cofactor">
    <cofactor evidence="2">
        <name>Mg(2+)</name>
        <dbReference type="ChEBI" id="CHEBI:18420"/>
    </cofactor>
</comment>
<dbReference type="InterPro" id="IPR005841">
    <property type="entry name" value="Alpha-D-phosphohexomutase_SF"/>
</dbReference>
<dbReference type="FunFam" id="3.30.310.50:FF:000002">
    <property type="entry name" value="Phosphoglucomutase 5"/>
    <property type="match status" value="1"/>
</dbReference>
<evidence type="ECO:0000256" key="7">
    <source>
        <dbReference type="ARBA" id="ARBA00022723"/>
    </source>
</evidence>
<evidence type="ECO:0000256" key="3">
    <source>
        <dbReference type="ARBA" id="ARBA00010231"/>
    </source>
</evidence>
<evidence type="ECO:0000259" key="14">
    <source>
        <dbReference type="Pfam" id="PF02879"/>
    </source>
</evidence>
<organism evidence="16 17">
    <name type="scientific">Ignelater luminosus</name>
    <name type="common">Cucubano</name>
    <name type="synonym">Pyrophorus luminosus</name>
    <dbReference type="NCBI Taxonomy" id="2038154"/>
    <lineage>
        <taxon>Eukaryota</taxon>
        <taxon>Metazoa</taxon>
        <taxon>Ecdysozoa</taxon>
        <taxon>Arthropoda</taxon>
        <taxon>Hexapoda</taxon>
        <taxon>Insecta</taxon>
        <taxon>Pterygota</taxon>
        <taxon>Neoptera</taxon>
        <taxon>Endopterygota</taxon>
        <taxon>Coleoptera</taxon>
        <taxon>Polyphaga</taxon>
        <taxon>Elateriformia</taxon>
        <taxon>Elateroidea</taxon>
        <taxon>Elateridae</taxon>
        <taxon>Agrypninae</taxon>
        <taxon>Pyrophorini</taxon>
        <taxon>Ignelater</taxon>
    </lineage>
</organism>
<dbReference type="EC" id="5.4.2.2" evidence="4"/>
<dbReference type="Pfam" id="PF24947">
    <property type="entry name" value="PGM1_C_vert_fung"/>
    <property type="match status" value="1"/>
</dbReference>
<keyword evidence="7" id="KW-0479">Metal-binding</keyword>
<keyword evidence="8" id="KW-0460">Magnesium</keyword>
<sequence length="669" mass="75063">MSLESVVVPTTPFEDQKPGTDGLRKKVKLFLEKHYTENYIQCILDALGEKVKGSTLVVGGDGRYFTMQAIRIIIRIASANEVKKLIIGRRGLLSSPAMSGVIRSRNLLGGILLTASHNPGGIRNDFGIKYNIESGGPAPDQLTNKIYDLTKRITQYKLTPGLDCDIQRHGVNVFSVDGRHFEVETVDPVEDYVSLMKSIFDFQRLSNLINGSNNRPPFNVLIDAMNGVTGVYIERILVQELKSDPESIIRFIPLDNFGEVQPNPNLTYAKDLIDTIKADPKYDFGAALDADGDRNMIVGKNGFFVSPSDSLAIIANNLDCIPYFQNRQVRGFARSMPTAPAVDRVAKKLNKELFEVPTGWKYFGNLMDSGHVSLCGEESFGTGSDHVREKDGVWAVLTWLTIIDHKKMSVEDIVREHWKTYGRDYCVRYDYEECDEAGANKLMEHLEKLIASEEIVGKNFTGGGKTYVIKEVDNFSYSDPVDKSVAKKQGIRIVFQDGSRIIFRLSGTISSGATVRIYIDGYEKTKINDDPHVMLRPLIDIALKISKLKNFGRPPKITSNPLSMVRLAPAPYRRHPSDRCCSDVPDRLESPTQVELLAGRGTLVWHSKMGRQTITEMKWRARFFNSTKAFKNFHLATLKAIKPKDAKREYINGEHVAHISLQHLSIQLV</sequence>
<evidence type="ECO:0000256" key="5">
    <source>
        <dbReference type="ARBA" id="ARBA00022526"/>
    </source>
</evidence>
<dbReference type="EMBL" id="VTPC01008357">
    <property type="protein sequence ID" value="KAF2892920.1"/>
    <property type="molecule type" value="Genomic_DNA"/>
</dbReference>
<dbReference type="FunFam" id="3.40.120.10:FF:000006">
    <property type="entry name" value="Phosphoglucomutase PgmA"/>
    <property type="match status" value="1"/>
</dbReference>
<evidence type="ECO:0000256" key="2">
    <source>
        <dbReference type="ARBA" id="ARBA00001946"/>
    </source>
</evidence>
<dbReference type="InterPro" id="IPR005846">
    <property type="entry name" value="A-D-PHexomutase_a/b/a-III"/>
</dbReference>
<keyword evidence="9" id="KW-0413">Isomerase</keyword>
<dbReference type="FunFam" id="3.40.120.10:FF:000004">
    <property type="entry name" value="Phosphoglucomutase 5"/>
    <property type="match status" value="1"/>
</dbReference>
<evidence type="ECO:0000256" key="6">
    <source>
        <dbReference type="ARBA" id="ARBA00022553"/>
    </source>
</evidence>
<evidence type="ECO:0000256" key="12">
    <source>
        <dbReference type="ARBA" id="ARBA00049409"/>
    </source>
</evidence>
<comment type="caution">
    <text evidence="16">The sequence shown here is derived from an EMBL/GenBank/DDBJ whole genome shotgun (WGS) entry which is preliminary data.</text>
</comment>
<comment type="catalytic activity">
    <reaction evidence="12">
        <text>O-phospho-L-seryl-[protein] + alpha-D-glucose 1-phosphate = alpha-D-glucose 1,6-bisphosphate + L-seryl-[protein]</text>
        <dbReference type="Rhea" id="RHEA:68748"/>
        <dbReference type="Rhea" id="RHEA-COMP:9863"/>
        <dbReference type="Rhea" id="RHEA-COMP:11604"/>
        <dbReference type="ChEBI" id="CHEBI:29999"/>
        <dbReference type="ChEBI" id="CHEBI:58392"/>
        <dbReference type="ChEBI" id="CHEBI:58601"/>
        <dbReference type="ChEBI" id="CHEBI:83421"/>
    </reaction>
</comment>
<evidence type="ECO:0000259" key="13">
    <source>
        <dbReference type="Pfam" id="PF02878"/>
    </source>
</evidence>